<dbReference type="GO" id="GO:0016281">
    <property type="term" value="C:eukaryotic translation initiation factor 4F complex"/>
    <property type="evidence" value="ECO:0007669"/>
    <property type="project" value="TreeGrafter"/>
</dbReference>
<evidence type="ECO:0000256" key="4">
    <source>
        <dbReference type="SAM" id="MobiDB-lite"/>
    </source>
</evidence>
<dbReference type="Pfam" id="PF20981">
    <property type="entry name" value="AAR2_1st"/>
    <property type="match status" value="1"/>
</dbReference>
<accession>A0A976ILF5</accession>
<feature type="compositionally biased region" description="Basic and acidic residues" evidence="4">
    <location>
        <begin position="880"/>
        <end position="892"/>
    </location>
</feature>
<dbReference type="GO" id="GO:0003729">
    <property type="term" value="F:mRNA binding"/>
    <property type="evidence" value="ECO:0007669"/>
    <property type="project" value="TreeGrafter"/>
</dbReference>
<feature type="region of interest" description="Disordered" evidence="4">
    <location>
        <begin position="802"/>
        <end position="903"/>
    </location>
</feature>
<evidence type="ECO:0000256" key="1">
    <source>
        <dbReference type="ARBA" id="ARBA00005775"/>
    </source>
</evidence>
<dbReference type="Pfam" id="PF02847">
    <property type="entry name" value="MA3"/>
    <property type="match status" value="1"/>
</dbReference>
<dbReference type="PROSITE" id="PS51366">
    <property type="entry name" value="MI"/>
    <property type="match status" value="1"/>
</dbReference>
<dbReference type="GO" id="GO:0003743">
    <property type="term" value="F:translation initiation factor activity"/>
    <property type="evidence" value="ECO:0007669"/>
    <property type="project" value="UniProtKB-KW"/>
</dbReference>
<keyword evidence="2" id="KW-0396">Initiation factor</keyword>
<feature type="compositionally biased region" description="Low complexity" evidence="4">
    <location>
        <begin position="1644"/>
        <end position="1665"/>
    </location>
</feature>
<dbReference type="RefSeq" id="XP_067823438.1">
    <property type="nucleotide sequence ID" value="XM_067959234.1"/>
</dbReference>
<dbReference type="Pfam" id="PF24784">
    <property type="entry name" value="Temptin_C"/>
    <property type="match status" value="1"/>
</dbReference>
<dbReference type="Gene3D" id="2.60.34.20">
    <property type="match status" value="1"/>
</dbReference>
<feature type="compositionally biased region" description="Low complexity" evidence="4">
    <location>
        <begin position="854"/>
        <end position="863"/>
    </location>
</feature>
<dbReference type="CDD" id="cd13778">
    <property type="entry name" value="Aar2_C"/>
    <property type="match status" value="1"/>
</dbReference>
<dbReference type="EMBL" id="SHOA02000018">
    <property type="protein sequence ID" value="TDH73940.1"/>
    <property type="molecule type" value="Genomic_DNA"/>
</dbReference>
<feature type="compositionally biased region" description="Low complexity" evidence="4">
    <location>
        <begin position="1580"/>
        <end position="1590"/>
    </location>
</feature>
<dbReference type="SUPFAM" id="SSF48371">
    <property type="entry name" value="ARM repeat"/>
    <property type="match status" value="2"/>
</dbReference>
<keyword evidence="5" id="KW-0732">Signal</keyword>
<reference evidence="7 8" key="1">
    <citation type="journal article" date="2021" name="Genome Biol.">
        <title>AFLAP: assembly-free linkage analysis pipeline using k-mers from genome sequencing data.</title>
        <authorList>
            <person name="Fletcher K."/>
            <person name="Zhang L."/>
            <person name="Gil J."/>
            <person name="Han R."/>
            <person name="Cavanaugh K."/>
            <person name="Michelmore R."/>
        </authorList>
    </citation>
    <scope>NUCLEOTIDE SEQUENCE [LARGE SCALE GENOMIC DNA]</scope>
    <source>
        <strain evidence="7 8">SF5</strain>
    </source>
</reference>
<feature type="region of interest" description="Disordered" evidence="4">
    <location>
        <begin position="924"/>
        <end position="943"/>
    </location>
</feature>
<evidence type="ECO:0000259" key="6">
    <source>
        <dbReference type="PROSITE" id="PS51366"/>
    </source>
</evidence>
<dbReference type="InterPro" id="IPR003890">
    <property type="entry name" value="MIF4G-like_typ-3"/>
</dbReference>
<dbReference type="InterPro" id="IPR057626">
    <property type="entry name" value="S-S_Temptin"/>
</dbReference>
<evidence type="ECO:0000256" key="2">
    <source>
        <dbReference type="ARBA" id="ARBA00022540"/>
    </source>
</evidence>
<feature type="region of interest" description="Disordered" evidence="4">
    <location>
        <begin position="136"/>
        <end position="161"/>
    </location>
</feature>
<feature type="region of interest" description="Disordered" evidence="4">
    <location>
        <begin position="1081"/>
        <end position="1161"/>
    </location>
</feature>
<dbReference type="KEGG" id="blac:94344905"/>
<feature type="signal peptide" evidence="5">
    <location>
        <begin position="1"/>
        <end position="19"/>
    </location>
</feature>
<feature type="compositionally biased region" description="Basic and acidic residues" evidence="4">
    <location>
        <begin position="815"/>
        <end position="824"/>
    </location>
</feature>
<dbReference type="PANTHER" id="PTHR23253">
    <property type="entry name" value="EUKARYOTIC TRANSLATION INITIATION FACTOR 4 GAMMA"/>
    <property type="match status" value="1"/>
</dbReference>
<dbReference type="InterPro" id="IPR038514">
    <property type="entry name" value="AAR2_C_sf"/>
</dbReference>
<gene>
    <name evidence="7" type="ORF">CCR75_001129</name>
</gene>
<dbReference type="InterPro" id="IPR033648">
    <property type="entry name" value="AAR2_C"/>
</dbReference>
<dbReference type="Pfam" id="PF05282">
    <property type="entry name" value="AAR2"/>
    <property type="match status" value="1"/>
</dbReference>
<dbReference type="InterPro" id="IPR003891">
    <property type="entry name" value="Initiation_fac_eIF4g_MI"/>
</dbReference>
<keyword evidence="3" id="KW-0648">Protein biosynthesis</keyword>
<feature type="compositionally biased region" description="Basic and acidic residues" evidence="4">
    <location>
        <begin position="1562"/>
        <end position="1579"/>
    </location>
</feature>
<feature type="domain" description="MI" evidence="6">
    <location>
        <begin position="1687"/>
        <end position="1815"/>
    </location>
</feature>
<dbReference type="InterPro" id="IPR033647">
    <property type="entry name" value="Aar2_N"/>
</dbReference>
<dbReference type="Proteomes" id="UP000294530">
    <property type="component" value="Unassembled WGS sequence"/>
</dbReference>
<organism evidence="7 8">
    <name type="scientific">Bremia lactucae</name>
    <name type="common">Lettuce downy mildew</name>
    <dbReference type="NCBI Taxonomy" id="4779"/>
    <lineage>
        <taxon>Eukaryota</taxon>
        <taxon>Sar</taxon>
        <taxon>Stramenopiles</taxon>
        <taxon>Oomycota</taxon>
        <taxon>Peronosporomycetes</taxon>
        <taxon>Peronosporales</taxon>
        <taxon>Peronosporaceae</taxon>
        <taxon>Bremia</taxon>
    </lineage>
</organism>
<dbReference type="Pfam" id="PF02854">
    <property type="entry name" value="MIF4G"/>
    <property type="match status" value="2"/>
</dbReference>
<dbReference type="GeneID" id="94344905"/>
<feature type="compositionally biased region" description="Polar residues" evidence="4">
    <location>
        <begin position="1595"/>
        <end position="1609"/>
    </location>
</feature>
<evidence type="ECO:0000256" key="3">
    <source>
        <dbReference type="ARBA" id="ARBA00022917"/>
    </source>
</evidence>
<dbReference type="CDD" id="cd13777">
    <property type="entry name" value="Aar2_N"/>
    <property type="match status" value="1"/>
</dbReference>
<evidence type="ECO:0000313" key="8">
    <source>
        <dbReference type="Proteomes" id="UP000294530"/>
    </source>
</evidence>
<proteinExistence type="inferred from homology"/>
<dbReference type="Gene3D" id="1.25.40.550">
    <property type="entry name" value="Aar2, C-terminal domain-like"/>
    <property type="match status" value="1"/>
</dbReference>
<evidence type="ECO:0000256" key="5">
    <source>
        <dbReference type="SAM" id="SignalP"/>
    </source>
</evidence>
<feature type="compositionally biased region" description="Gly residues" evidence="4">
    <location>
        <begin position="1104"/>
        <end position="1114"/>
    </location>
</feature>
<sequence>MKLPLCYCILSSFLIHSNARPSYVALIPNGNGVIGIAALGHENSAGGGMTNPFGKAFQAADHEWTTELCQADSDGDGATNGQELGDPCCTWTPSANFDDSASWAKPTHPGVFNSFSKEELAAMGCSGEADLSGTSLSGASTSMSSSSSTFGSQSSSSNDGSFNMMTPKIKPRFSHGSKVNEVSPTPAVSQAENLKTSIVAIYCFSAFVLIAIVNESISGISGIGGFLVCLNVPPETELGVDYEVFRTGAKFQGVKFIPLGIHFVLFRSREQEHGIRQGFFVHVKRHSQVIVREWSLEKEELGPPKQGLNVENLERAVLSFQLDGGLGPYSKQHLKTWQRLSCYISSSVLQRCGVDFGAILLPGCADEDVGTSSRTQDDVIPYFPDLPRTVRFTTLPRARTDLSAEARTAYHFDKSEMLEELIKSEFGSDWKELIGELQLSFLIFLQLSSLAALNQWKQLVALMCSCERALSKYVPLFLAFTKLLITQLKQIPEDFFYDDTTSGNFLSPCFLSLLELIEDDDAPLQLRRKGYDLRQLLSHRFTLDLNAELERDELAPVVVTEDELLMQERPVSDAALSASTSLPKSLLKLQLQQEEERTNAAIAAAFIGSNIPGSYMKSQHFNSNSGSGGYGSSNGVPHPRGNLQPLEYRPKTAQQHDTHSQITSPGADGMDVNAPVFKQSGGFNLQHTARPYDSAISHRPPPPMGHQPGGGMYQQMRGPPGGHHHQHPRLRIPRGAMHHQQQVMPRGNMNSTSQGYYRPQMQISPHYMMDPGPYVRGPHMYGMPPVHDMSMGMGAMPMPMSVQPNHQPPPKRERKRLEIVDPRTGKPIVIGNKSSSVSSTDNSIKLDDGKVAGSSTSTSAQSTPQKKELSLVKEPMLRTPKTESESQLHETENSVSNSLGTAATGKNVPSVVAEPEAVNGSCLAQRSGDLNDKDGATSTESNLIVRHSGSSTKISTTATTTTTSICGSEDLSFDIGKTDVASVKHIPARESTIVSPEKMASVQKDPIMPVVQYVHEDRMEMPVPNDVDTTTKGIATIKDKITGKATYSLEALTSFRDMYKDIPNASSSSNSDWPSMDITSEVAISRGGSRGGRSGVGWERGERQPGGSGRGSRGGAQWTRSQDLPKRGGRGDRGGRGGRGSRGGPPDPPLLDGPVQPLSRSANRWIPTKNVSILDVMKKNVNGIMNKMTREKFDRLAGQLTSINMESLEMLQTVIKIIFDKAVSEPNFCDMYADLCVHLEANWQVWSFLKIVQNDDDGMFYWTAMSDSDSEVVGPFDDGTSALESASGEEFEPIPAPSNIKLSEVRVRDHKFIKIWVAEDPKAPRYYWSGQDLDDLGDDQVLNGPHESHEVASRVAIKTSSFKRILLNACQEEFERDNIYEELEQKFTKDKEEGKITPQMEAEYEEKRLIMKLRMLGNIRFIGELYRKGMLQERIMHECIMKLMDVRPNSEGLLACLHPNNPPDEESIESLVKLLTTMGKDLDKHGAQGCMPSYFRYLEAKLVKDKRLSSRITFMIKDVIELRQHRWEPRRKELKQKTLNEIRKEAEREARAPPSSAPSGGGRDRDERDHLRSDRRTNSYRDSYSNSRSTMVPVYQQSQSMSSRGSNKQMALPRGFGARDDSVKTGPSGRPAAFGVAARQARTGAPGAPASSSASRRSPVVVSSKKPQSLTPVAIAIPSLDDETLENIGKKAKSIAEEYALIADLKEAEACLAELQKEYKQHEDVNRIFAFGILKNAIDAKAEIRKKMMELLYQLSLRTHALSFVSIRYAIKKTIELCSDLWCDVPKLHEYMSDFVVHFIMESTTTGVSLDWMLGSCLQAVDIIALRELVDGGFLAAVIGEILKNLKSADAVKAKKGLSETNLTLLSIFPSFKQSYIHMQEWIKMYEIADILALDTAFGLVERVSQGSSYDEIVAFITLNIPDHMRNDPFFATHACIFILNLSKEGELPSAERCMLLMGFCGNTDTQVRLVSALMQTRNATGKNCAFYI</sequence>
<dbReference type="PANTHER" id="PTHR23253:SF9">
    <property type="entry name" value="EUKARYOTIC TRANSLATION INITIATION FACTOR 4 GAMMA 2"/>
    <property type="match status" value="1"/>
</dbReference>
<feature type="region of interest" description="Disordered" evidence="4">
    <location>
        <begin position="1544"/>
        <end position="1665"/>
    </location>
</feature>
<dbReference type="Gene3D" id="1.25.40.180">
    <property type="match status" value="3"/>
</dbReference>
<comment type="similarity">
    <text evidence="1">Belongs to the eukaryotic initiation factor 4G family.</text>
</comment>
<evidence type="ECO:0000313" key="7">
    <source>
        <dbReference type="EMBL" id="TDH73940.1"/>
    </source>
</evidence>
<dbReference type="InterPro" id="IPR016024">
    <property type="entry name" value="ARM-type_fold"/>
</dbReference>
<feature type="chain" id="PRO_5037938369" description="MI domain-containing protein" evidence="5">
    <location>
        <begin position="20"/>
        <end position="1989"/>
    </location>
</feature>
<dbReference type="InterPro" id="IPR038516">
    <property type="entry name" value="AAR2_N_sf"/>
</dbReference>
<protein>
    <recommendedName>
        <fullName evidence="6">MI domain-containing protein</fullName>
    </recommendedName>
</protein>
<dbReference type="SMART" id="SM00543">
    <property type="entry name" value="MIF4G"/>
    <property type="match status" value="1"/>
</dbReference>
<feature type="region of interest" description="Disordered" evidence="4">
    <location>
        <begin position="618"/>
        <end position="646"/>
    </location>
</feature>
<comment type="caution">
    <text evidence="7">The sequence shown here is derived from an EMBL/GenBank/DDBJ whole genome shotgun (WGS) entry which is preliminary data.</text>
</comment>
<keyword evidence="8" id="KW-1185">Reference proteome</keyword>
<name>A0A976ILF5_BRELC</name>
<feature type="compositionally biased region" description="Basic and acidic residues" evidence="4">
    <location>
        <begin position="1123"/>
        <end position="1135"/>
    </location>
</feature>
<dbReference type="OrthoDB" id="514777at2759"/>